<reference evidence="1" key="2">
    <citation type="submission" date="2025-09" db="UniProtKB">
        <authorList>
            <consortium name="Ensembl"/>
        </authorList>
    </citation>
    <scope>IDENTIFICATION</scope>
</reference>
<evidence type="ECO:0000313" key="2">
    <source>
        <dbReference type="Proteomes" id="UP000261540"/>
    </source>
</evidence>
<proteinExistence type="predicted"/>
<dbReference type="AlphaFoldDB" id="A0A3B3RI62"/>
<dbReference type="GeneTree" id="ENSGT00940000154611"/>
<organism evidence="1 2">
    <name type="scientific">Paramormyrops kingsleyae</name>
    <dbReference type="NCBI Taxonomy" id="1676925"/>
    <lineage>
        <taxon>Eukaryota</taxon>
        <taxon>Metazoa</taxon>
        <taxon>Chordata</taxon>
        <taxon>Craniata</taxon>
        <taxon>Vertebrata</taxon>
        <taxon>Euteleostomi</taxon>
        <taxon>Actinopterygii</taxon>
        <taxon>Neopterygii</taxon>
        <taxon>Teleostei</taxon>
        <taxon>Osteoglossocephala</taxon>
        <taxon>Osteoglossomorpha</taxon>
        <taxon>Osteoglossiformes</taxon>
        <taxon>Mormyridae</taxon>
        <taxon>Paramormyrops</taxon>
    </lineage>
</organism>
<dbReference type="Proteomes" id="UP000261540">
    <property type="component" value="Unplaced"/>
</dbReference>
<dbReference type="STRING" id="1676925.ENSPKIP00000018043"/>
<name>A0A3B3RI62_9TELE</name>
<protein>
    <submittedName>
        <fullName evidence="1">Uncharacterized protein</fullName>
    </submittedName>
</protein>
<evidence type="ECO:0000313" key="1">
    <source>
        <dbReference type="Ensembl" id="ENSPKIP00000018043.1"/>
    </source>
</evidence>
<dbReference type="Gene3D" id="1.10.10.750">
    <property type="entry name" value="Ypt/Rab-GAP domain of gyp1p, domain 1"/>
    <property type="match status" value="1"/>
</dbReference>
<accession>A0A3B3RI62</accession>
<dbReference type="Ensembl" id="ENSPKIT00000042570.1">
    <property type="protein sequence ID" value="ENSPKIP00000018043.1"/>
    <property type="gene ID" value="ENSPKIG00000003748.1"/>
</dbReference>
<reference evidence="1" key="1">
    <citation type="submission" date="2025-08" db="UniProtKB">
        <authorList>
            <consortium name="Ensembl"/>
        </authorList>
    </citation>
    <scope>IDENTIFICATION</scope>
</reference>
<keyword evidence="2" id="KW-1185">Reference proteome</keyword>
<sequence length="198" mass="22419">MRKSLDGKVYVITVLNEDLVYLANQGFWYFSRKVFTETFYFKLRQNSHKGSQRDSIFESLQRETERVNGTWDRLLTPGEEVELKEDSDSELSSGTGDVSKDCLESLGVGSSADGMAMPMHPKGLSTLIWTGIPEALHAKVWQLLSGCQNDPTLLDRYRVLIINDSLQEGVITHDKPQNNKTTKTQQNPKYCCSEKAHL</sequence>